<comment type="subcellular location">
    <subcellularLocation>
        <location evidence="1">Cell membrane</location>
        <topology evidence="1">Multi-pass membrane protein</topology>
    </subcellularLocation>
</comment>
<comment type="caution">
    <text evidence="9">The sequence shown here is derived from an EMBL/GenBank/DDBJ whole genome shotgun (WGS) entry which is preliminary data.</text>
</comment>
<feature type="transmembrane region" description="Helical" evidence="7">
    <location>
        <begin position="234"/>
        <end position="254"/>
    </location>
</feature>
<evidence type="ECO:0000256" key="1">
    <source>
        <dbReference type="ARBA" id="ARBA00004651"/>
    </source>
</evidence>
<evidence type="ECO:0000256" key="3">
    <source>
        <dbReference type="ARBA" id="ARBA00022475"/>
    </source>
</evidence>
<dbReference type="Gene3D" id="1.20.1250.20">
    <property type="entry name" value="MFS general substrate transporter like domains"/>
    <property type="match status" value="2"/>
</dbReference>
<gene>
    <name evidence="9" type="ORF">BFG04_00525</name>
</gene>
<dbReference type="GO" id="GO:0005886">
    <property type="term" value="C:plasma membrane"/>
    <property type="evidence" value="ECO:0007669"/>
    <property type="project" value="UniProtKB-SubCell"/>
</dbReference>
<feature type="transmembrane region" description="Helical" evidence="7">
    <location>
        <begin position="330"/>
        <end position="350"/>
    </location>
</feature>
<evidence type="ECO:0000256" key="6">
    <source>
        <dbReference type="ARBA" id="ARBA00023136"/>
    </source>
</evidence>
<dbReference type="EMBL" id="MCRK01000012">
    <property type="protein sequence ID" value="OPA81660.1"/>
    <property type="molecule type" value="Genomic_DNA"/>
</dbReference>
<evidence type="ECO:0000313" key="10">
    <source>
        <dbReference type="Proteomes" id="UP000189728"/>
    </source>
</evidence>
<evidence type="ECO:0000259" key="8">
    <source>
        <dbReference type="PROSITE" id="PS50850"/>
    </source>
</evidence>
<feature type="transmembrane region" description="Helical" evidence="7">
    <location>
        <begin position="290"/>
        <end position="309"/>
    </location>
</feature>
<keyword evidence="4 7" id="KW-0812">Transmembrane</keyword>
<dbReference type="CDD" id="cd17477">
    <property type="entry name" value="MFS_YcaD_like"/>
    <property type="match status" value="1"/>
</dbReference>
<protein>
    <submittedName>
        <fullName evidence="9">MFS transporter</fullName>
    </submittedName>
</protein>
<dbReference type="InterPro" id="IPR036259">
    <property type="entry name" value="MFS_trans_sf"/>
</dbReference>
<feature type="transmembrane region" description="Helical" evidence="7">
    <location>
        <begin position="266"/>
        <end position="284"/>
    </location>
</feature>
<dbReference type="PANTHER" id="PTHR23521:SF2">
    <property type="entry name" value="TRANSPORTER MFS SUPERFAMILY"/>
    <property type="match status" value="1"/>
</dbReference>
<feature type="transmembrane region" description="Helical" evidence="7">
    <location>
        <begin position="97"/>
        <end position="122"/>
    </location>
</feature>
<dbReference type="PANTHER" id="PTHR23521">
    <property type="entry name" value="TRANSPORTER MFS SUPERFAMILY"/>
    <property type="match status" value="1"/>
</dbReference>
<feature type="transmembrane region" description="Helical" evidence="7">
    <location>
        <begin position="12"/>
        <end position="32"/>
    </location>
</feature>
<feature type="domain" description="Major facilitator superfamily (MFS) profile" evidence="8">
    <location>
        <begin position="197"/>
        <end position="412"/>
    </location>
</feature>
<dbReference type="InterPro" id="IPR020846">
    <property type="entry name" value="MFS_dom"/>
</dbReference>
<dbReference type="SUPFAM" id="SSF103473">
    <property type="entry name" value="MFS general substrate transporter"/>
    <property type="match status" value="1"/>
</dbReference>
<dbReference type="RefSeq" id="WP_078415238.1">
    <property type="nucleotide sequence ID" value="NZ_MCRK01000012.1"/>
</dbReference>
<name>A0AAX0LAZ7_9BACT</name>
<keyword evidence="2" id="KW-0813">Transport</keyword>
<dbReference type="InterPro" id="IPR047200">
    <property type="entry name" value="MFS_YcaD-like"/>
</dbReference>
<keyword evidence="5 7" id="KW-1133">Transmembrane helix</keyword>
<evidence type="ECO:0000256" key="4">
    <source>
        <dbReference type="ARBA" id="ARBA00022692"/>
    </source>
</evidence>
<feature type="transmembrane region" description="Helical" evidence="7">
    <location>
        <begin position="201"/>
        <end position="228"/>
    </location>
</feature>
<keyword evidence="3" id="KW-1003">Cell membrane</keyword>
<evidence type="ECO:0000256" key="5">
    <source>
        <dbReference type="ARBA" id="ARBA00022989"/>
    </source>
</evidence>
<feature type="transmembrane region" description="Helical" evidence="7">
    <location>
        <begin position="74"/>
        <end position="91"/>
    </location>
</feature>
<dbReference type="Proteomes" id="UP000189728">
    <property type="component" value="Unassembled WGS sequence"/>
</dbReference>
<feature type="transmembrane region" description="Helical" evidence="7">
    <location>
        <begin position="161"/>
        <end position="180"/>
    </location>
</feature>
<keyword evidence="6 7" id="KW-0472">Membrane</keyword>
<dbReference type="AlphaFoldDB" id="A0AAX0LAZ7"/>
<dbReference type="PROSITE" id="PS50850">
    <property type="entry name" value="MFS"/>
    <property type="match status" value="1"/>
</dbReference>
<feature type="transmembrane region" description="Helical" evidence="7">
    <location>
        <begin position="134"/>
        <end position="155"/>
    </location>
</feature>
<dbReference type="GO" id="GO:0022857">
    <property type="term" value="F:transmembrane transporter activity"/>
    <property type="evidence" value="ECO:0007669"/>
    <property type="project" value="InterPro"/>
</dbReference>
<proteinExistence type="predicted"/>
<dbReference type="InterPro" id="IPR011701">
    <property type="entry name" value="MFS"/>
</dbReference>
<evidence type="ECO:0000256" key="7">
    <source>
        <dbReference type="SAM" id="Phobius"/>
    </source>
</evidence>
<reference evidence="9 10" key="1">
    <citation type="submission" date="2016-08" db="EMBL/GenBank/DDBJ databases">
        <title>Campylobacter species from sea mammals.</title>
        <authorList>
            <person name="Gilbert M.J."/>
            <person name="Byrne B.A."/>
            <person name="Zomer A.L."/>
            <person name="Wagenaar J.A."/>
        </authorList>
    </citation>
    <scope>NUCLEOTIDE SEQUENCE [LARGE SCALE GENOMIC DNA]</scope>
    <source>
        <strain evidence="9 10">1105248</strain>
    </source>
</reference>
<feature type="transmembrane region" description="Helical" evidence="7">
    <location>
        <begin position="356"/>
        <end position="375"/>
    </location>
</feature>
<evidence type="ECO:0000313" key="9">
    <source>
        <dbReference type="EMBL" id="OPA81660.1"/>
    </source>
</evidence>
<evidence type="ECO:0000256" key="2">
    <source>
        <dbReference type="ARBA" id="ARBA00022448"/>
    </source>
</evidence>
<organism evidence="9 10">
    <name type="scientific">Campylobacter pinnipediorum subsp. pinnipediorum</name>
    <dbReference type="NCBI Taxonomy" id="1660067"/>
    <lineage>
        <taxon>Bacteria</taxon>
        <taxon>Pseudomonadati</taxon>
        <taxon>Campylobacterota</taxon>
        <taxon>Epsilonproteobacteria</taxon>
        <taxon>Campylobacterales</taxon>
        <taxon>Campylobacteraceae</taxon>
        <taxon>Campylobacter</taxon>
    </lineage>
</organism>
<dbReference type="Pfam" id="PF07690">
    <property type="entry name" value="MFS_1"/>
    <property type="match status" value="1"/>
</dbReference>
<feature type="transmembrane region" description="Helical" evidence="7">
    <location>
        <begin position="44"/>
        <end position="62"/>
    </location>
</feature>
<sequence>MSNSKRIIKTMMPLFLGMSLLFVGNGLVVSSLSTLLKQMNIDNVTIGLINACFFVGAILSTLTSHIIISKVGHIRSFAIFSAFFGVCSMVYELGTNLYFWAFLRGCLGYCYYALLVVIESWLNEKARNKNRSRILAFYEGVFYVSFGVGILILALNLKPTQIFIISAAFIMLSSIPLNLTKIRQPAIPQRQNASFPKIFSVAPLALVGSIVAGVLINGFFSMASLFILSQGFSLANVSFFMTIAMLGGFVSQFIMGYLSDTLGRKFAIISSSLVGFLASVGFLFVGNNIILQYVLSFFLGGGIFCLYVLSLARANDMLEHKSKSMEIGRTLLFSYSFGSLVSSIVIGFAMNFFGNFGFIYVYIVLLFVLIVFALTKESIPKEDRISYNPHTIKTTVIDELNIEYENQESKQI</sequence>
<accession>A0AAX0LAZ7</accession>